<evidence type="ECO:0000256" key="2">
    <source>
        <dbReference type="ARBA" id="ARBA00011062"/>
    </source>
</evidence>
<feature type="domain" description="Survival protein SurE-like phosphatase/nucleotidase" evidence="7">
    <location>
        <begin position="45"/>
        <end position="236"/>
    </location>
</feature>
<evidence type="ECO:0000256" key="1">
    <source>
        <dbReference type="ARBA" id="ARBA00000815"/>
    </source>
</evidence>
<evidence type="ECO:0000256" key="3">
    <source>
        <dbReference type="ARBA" id="ARBA00022723"/>
    </source>
</evidence>
<dbReference type="GO" id="GO:0008253">
    <property type="term" value="F:5'-nucleotidase activity"/>
    <property type="evidence" value="ECO:0007669"/>
    <property type="project" value="UniProtKB-EC"/>
</dbReference>
<comment type="caution">
    <text evidence="5">Lacks conserved residue(s) required for the propagation of feature annotation.</text>
</comment>
<dbReference type="GO" id="GO:0008254">
    <property type="term" value="F:3'-nucleotidase activity"/>
    <property type="evidence" value="ECO:0007669"/>
    <property type="project" value="UniProtKB-EC"/>
</dbReference>
<feature type="binding site" evidence="5">
    <location>
        <position position="138"/>
    </location>
    <ligand>
        <name>a divalent metal cation</name>
        <dbReference type="ChEBI" id="CHEBI:60240"/>
    </ligand>
</feature>
<reference evidence="9" key="1">
    <citation type="journal article" date="2019" name="Int. J. Syst. Evol. Microbiol.">
        <title>The Global Catalogue of Microorganisms (GCM) 10K type strain sequencing project: providing services to taxonomists for standard genome sequencing and annotation.</title>
        <authorList>
            <consortium name="The Broad Institute Genomics Platform"/>
            <consortium name="The Broad Institute Genome Sequencing Center for Infectious Disease"/>
            <person name="Wu L."/>
            <person name="Ma J."/>
        </authorList>
    </citation>
    <scope>NUCLEOTIDE SEQUENCE [LARGE SCALE GENOMIC DNA]</scope>
    <source>
        <strain evidence="9">CCUG 52478</strain>
    </source>
</reference>
<feature type="chain" id="PRO_5045104022" description="5'-nucleotidase SurE" evidence="6">
    <location>
        <begin position="25"/>
        <end position="315"/>
    </location>
</feature>
<dbReference type="Proteomes" id="UP001597229">
    <property type="component" value="Unassembled WGS sequence"/>
</dbReference>
<dbReference type="InterPro" id="IPR002828">
    <property type="entry name" value="SurE-like_Pase/nucleotidase"/>
</dbReference>
<evidence type="ECO:0000256" key="4">
    <source>
        <dbReference type="ARBA" id="ARBA00022801"/>
    </source>
</evidence>
<dbReference type="PANTHER" id="PTHR30457">
    <property type="entry name" value="5'-NUCLEOTIDASE SURE"/>
    <property type="match status" value="1"/>
</dbReference>
<name>A0ABW3VVD5_9ACTN</name>
<keyword evidence="6" id="KW-0732">Signal</keyword>
<keyword evidence="5" id="KW-0547">Nucleotide-binding</keyword>
<comment type="function">
    <text evidence="5">Nucleotidase that shows phosphatase activity on nucleoside 5'-monophosphates.</text>
</comment>
<comment type="catalytic activity">
    <reaction evidence="1 5">
        <text>a ribonucleoside 5'-phosphate + H2O = a ribonucleoside + phosphate</text>
        <dbReference type="Rhea" id="RHEA:12484"/>
        <dbReference type="ChEBI" id="CHEBI:15377"/>
        <dbReference type="ChEBI" id="CHEBI:18254"/>
        <dbReference type="ChEBI" id="CHEBI:43474"/>
        <dbReference type="ChEBI" id="CHEBI:58043"/>
        <dbReference type="EC" id="3.1.3.5"/>
    </reaction>
</comment>
<dbReference type="EC" id="3.1.3.5" evidence="5"/>
<evidence type="ECO:0000313" key="8">
    <source>
        <dbReference type="EMBL" id="MFD1246745.1"/>
    </source>
</evidence>
<keyword evidence="3 5" id="KW-0479">Metal-binding</keyword>
<feature type="signal peptide" evidence="6">
    <location>
        <begin position="1"/>
        <end position="24"/>
    </location>
</feature>
<dbReference type="Pfam" id="PF01975">
    <property type="entry name" value="SurE"/>
    <property type="match status" value="1"/>
</dbReference>
<sequence>MKTRHTLLASAAALALTVAALASAGPAASTAVPSSPAGCKRPLDIVLTNDDGYAAPGINAVYAALNAAGHHVAMVAPATNQTGKGGGMAYGGTLDVTHPVAGDPDIWAVGGTPADAVAFALTALFADDEPDLVISGTNAGTNLSLVTNHSGTVGAATTALDRGIPAIAVSTAHPAEFDAHWTGGSSYDFAGTARLVTQLVASVARNATDCGQLLPRNVGFNVNYPSQPFRGVREATFADIDPLHTTYRRVDDDTWSVGYDLGVMQDATATTGKVTTDYELLARGYATVTPLDGDLSIARPSGRDNLTRKIIADLD</sequence>
<dbReference type="InterPro" id="IPR030048">
    <property type="entry name" value="SurE"/>
</dbReference>
<dbReference type="EMBL" id="JBHTLX010000005">
    <property type="protein sequence ID" value="MFD1246745.1"/>
    <property type="molecule type" value="Genomic_DNA"/>
</dbReference>
<gene>
    <name evidence="5 8" type="primary">surE</name>
    <name evidence="8" type="ORF">ACFQ3F_02985</name>
</gene>
<keyword evidence="9" id="KW-1185">Reference proteome</keyword>
<evidence type="ECO:0000313" key="9">
    <source>
        <dbReference type="Proteomes" id="UP001597229"/>
    </source>
</evidence>
<comment type="subcellular location">
    <subcellularLocation>
        <location evidence="5">Cytoplasm</location>
    </subcellularLocation>
</comment>
<feature type="binding site" evidence="5">
    <location>
        <position position="50"/>
    </location>
    <ligand>
        <name>a divalent metal cation</name>
        <dbReference type="ChEBI" id="CHEBI:60240"/>
    </ligand>
</feature>
<dbReference type="SUPFAM" id="SSF64167">
    <property type="entry name" value="SurE-like"/>
    <property type="match status" value="1"/>
</dbReference>
<proteinExistence type="inferred from homology"/>
<dbReference type="PROSITE" id="PS51318">
    <property type="entry name" value="TAT"/>
    <property type="match status" value="1"/>
</dbReference>
<dbReference type="InterPro" id="IPR036523">
    <property type="entry name" value="SurE-like_sf"/>
</dbReference>
<accession>A0ABW3VVD5</accession>
<comment type="cofactor">
    <cofactor evidence="5">
        <name>a divalent metal cation</name>
        <dbReference type="ChEBI" id="CHEBI:60240"/>
    </cofactor>
    <text evidence="5">Binds 1 divalent metal cation per subunit.</text>
</comment>
<comment type="similarity">
    <text evidence="2 5">Belongs to the SurE nucleotidase family.</text>
</comment>
<dbReference type="InterPro" id="IPR006311">
    <property type="entry name" value="TAT_signal"/>
</dbReference>
<evidence type="ECO:0000256" key="5">
    <source>
        <dbReference type="HAMAP-Rule" id="MF_00060"/>
    </source>
</evidence>
<evidence type="ECO:0000259" key="7">
    <source>
        <dbReference type="Pfam" id="PF01975"/>
    </source>
</evidence>
<feature type="binding site" evidence="5">
    <location>
        <position position="51"/>
    </location>
    <ligand>
        <name>a divalent metal cation</name>
        <dbReference type="ChEBI" id="CHEBI:60240"/>
    </ligand>
</feature>
<protein>
    <recommendedName>
        <fullName evidence="5">5'-nucleotidase SurE</fullName>
        <ecNumber evidence="5">3.1.3.5</ecNumber>
    </recommendedName>
    <alternativeName>
        <fullName evidence="5">Nucleoside 5'-monophosphate phosphohydrolase</fullName>
    </alternativeName>
</protein>
<dbReference type="RefSeq" id="WP_367917777.1">
    <property type="nucleotide sequence ID" value="NZ_BAABAC010000005.1"/>
</dbReference>
<keyword evidence="5" id="KW-0963">Cytoplasm</keyword>
<dbReference type="PANTHER" id="PTHR30457:SF0">
    <property type="entry name" value="PHOSPHATASE, PUTATIVE (AFU_ORTHOLOGUE AFUA_4G01070)-RELATED"/>
    <property type="match status" value="1"/>
</dbReference>
<keyword evidence="4 5" id="KW-0378">Hydrolase</keyword>
<dbReference type="HAMAP" id="MF_00060">
    <property type="entry name" value="SurE"/>
    <property type="match status" value="1"/>
</dbReference>
<comment type="caution">
    <text evidence="8">The sequence shown here is derived from an EMBL/GenBank/DDBJ whole genome shotgun (WGS) entry which is preliminary data.</text>
</comment>
<organism evidence="8 9">
    <name type="scientific">Nocardioides ginsengisoli</name>
    <dbReference type="NCBI Taxonomy" id="363868"/>
    <lineage>
        <taxon>Bacteria</taxon>
        <taxon>Bacillati</taxon>
        <taxon>Actinomycetota</taxon>
        <taxon>Actinomycetes</taxon>
        <taxon>Propionibacteriales</taxon>
        <taxon>Nocardioidaceae</taxon>
        <taxon>Nocardioides</taxon>
    </lineage>
</organism>
<evidence type="ECO:0000256" key="6">
    <source>
        <dbReference type="SAM" id="SignalP"/>
    </source>
</evidence>
<dbReference type="Gene3D" id="3.40.1210.10">
    <property type="entry name" value="Survival protein SurE-like phosphatase/nucleotidase"/>
    <property type="match status" value="1"/>
</dbReference>
<dbReference type="NCBIfam" id="TIGR00087">
    <property type="entry name" value="surE"/>
    <property type="match status" value="1"/>
</dbReference>